<evidence type="ECO:0000313" key="2">
    <source>
        <dbReference type="EMBL" id="MBA4541906.1"/>
    </source>
</evidence>
<dbReference type="RefSeq" id="WP_033100460.1">
    <property type="nucleotide sequence ID" value="NZ_JACEIP010000003.1"/>
</dbReference>
<dbReference type="OrthoDB" id="2388036at2"/>
<dbReference type="EMBL" id="JACEIP010000003">
    <property type="protein sequence ID" value="MBA4541906.1"/>
    <property type="molecule type" value="Genomic_DNA"/>
</dbReference>
<dbReference type="InterPro" id="IPR018604">
    <property type="entry name" value="YycI-like"/>
</dbReference>
<dbReference type="GO" id="GO:0016020">
    <property type="term" value="C:membrane"/>
    <property type="evidence" value="ECO:0007669"/>
    <property type="project" value="InterPro"/>
</dbReference>
<evidence type="ECO:0000259" key="1">
    <source>
        <dbReference type="Pfam" id="PF09648"/>
    </source>
</evidence>
<reference evidence="2 3" key="1">
    <citation type="submission" date="2020-07" db="EMBL/GenBank/DDBJ databases">
        <authorList>
            <person name="Feng H."/>
        </authorList>
    </citation>
    <scope>NUCLEOTIDE SEQUENCE [LARGE SCALE GENOMIC DNA]</scope>
    <source>
        <strain evidence="3">s-11</strain>
    </source>
</reference>
<feature type="domain" description="Regulatory protein YycH-like" evidence="1">
    <location>
        <begin position="91"/>
        <end position="236"/>
    </location>
</feature>
<gene>
    <name evidence="2" type="ORF">H1164_03185</name>
</gene>
<sequence length="253" mass="28923">MDWSRAKTIFIIAFLILDLFLGAQLSHTMQQQSQFVEENDISAQQLQQLLKQAKIKFAVKAPSPPEQLDTYKATITAMDNSWNRDEKGGYIKEFRNPLSYRNQHELEGILHKEIPFFGEFDYMPALSTPSKKLVYLQMVGNRPIYDGKIEVNLSGSHRIHSIHVTRFQLEKVQAVQLVPFNNVLYRFVTGWNKTDFTISSATLGYQAKVYPGTSEDYWLIPCWCFRVGNSHLLVNATNRGGDEDVETGPGITK</sequence>
<dbReference type="AlphaFoldDB" id="A0A7W2AGQ9"/>
<organism evidence="2 3">
    <name type="scientific">Thermoactinomyces daqus</name>
    <dbReference type="NCBI Taxonomy" id="1329516"/>
    <lineage>
        <taxon>Bacteria</taxon>
        <taxon>Bacillati</taxon>
        <taxon>Bacillota</taxon>
        <taxon>Bacilli</taxon>
        <taxon>Bacillales</taxon>
        <taxon>Thermoactinomycetaceae</taxon>
        <taxon>Thermoactinomyces</taxon>
    </lineage>
</organism>
<dbReference type="Proteomes" id="UP000530514">
    <property type="component" value="Unassembled WGS sequence"/>
</dbReference>
<proteinExistence type="predicted"/>
<evidence type="ECO:0000313" key="3">
    <source>
        <dbReference type="Proteomes" id="UP000530514"/>
    </source>
</evidence>
<keyword evidence="3" id="KW-1185">Reference proteome</keyword>
<name>A0A7W2AGQ9_9BACL</name>
<dbReference type="Pfam" id="PF09648">
    <property type="entry name" value="YycI"/>
    <property type="match status" value="1"/>
</dbReference>
<accession>A0A7W2AGQ9</accession>
<comment type="caution">
    <text evidence="2">The sequence shown here is derived from an EMBL/GenBank/DDBJ whole genome shotgun (WGS) entry which is preliminary data.</text>
</comment>
<protein>
    <submittedName>
        <fullName evidence="2">Two-component system regulatory protein YycI</fullName>
    </submittedName>
</protein>